<protein>
    <submittedName>
        <fullName evidence="1">Uncharacterized protein</fullName>
    </submittedName>
</protein>
<evidence type="ECO:0000313" key="1">
    <source>
        <dbReference type="EMBL" id="KAG0555226.1"/>
    </source>
</evidence>
<dbReference type="AlphaFoldDB" id="A0A8T0G7D2"/>
<sequence length="118" mass="13362">MITNKTVKVPCIETRFICCQKALRNSWLSLTARRLRNLIAKLEFGADWPTVLLTIFHTPCSEHSVTLCCGISSVLRFQVNTGLKRTHPEVTFHRHDPPLFPNILCHPIISQPNSAVTI</sequence>
<organism evidence="1 2">
    <name type="scientific">Ceratodon purpureus</name>
    <name type="common">Fire moss</name>
    <name type="synonym">Dicranum purpureum</name>
    <dbReference type="NCBI Taxonomy" id="3225"/>
    <lineage>
        <taxon>Eukaryota</taxon>
        <taxon>Viridiplantae</taxon>
        <taxon>Streptophyta</taxon>
        <taxon>Embryophyta</taxon>
        <taxon>Bryophyta</taxon>
        <taxon>Bryophytina</taxon>
        <taxon>Bryopsida</taxon>
        <taxon>Dicranidae</taxon>
        <taxon>Pseudoditrichales</taxon>
        <taxon>Ditrichaceae</taxon>
        <taxon>Ceratodon</taxon>
    </lineage>
</organism>
<proteinExistence type="predicted"/>
<keyword evidence="2" id="KW-1185">Reference proteome</keyword>
<comment type="caution">
    <text evidence="1">The sequence shown here is derived from an EMBL/GenBank/DDBJ whole genome shotgun (WGS) entry which is preliminary data.</text>
</comment>
<reference evidence="1" key="1">
    <citation type="submission" date="2020-06" db="EMBL/GenBank/DDBJ databases">
        <title>WGS assembly of Ceratodon purpureus strain R40.</title>
        <authorList>
            <person name="Carey S.B."/>
            <person name="Jenkins J."/>
            <person name="Shu S."/>
            <person name="Lovell J.T."/>
            <person name="Sreedasyam A."/>
            <person name="Maumus F."/>
            <person name="Tiley G.P."/>
            <person name="Fernandez-Pozo N."/>
            <person name="Barry K."/>
            <person name="Chen C."/>
            <person name="Wang M."/>
            <person name="Lipzen A."/>
            <person name="Daum C."/>
            <person name="Saski C.A."/>
            <person name="Payton A.C."/>
            <person name="Mcbreen J.C."/>
            <person name="Conrad R.E."/>
            <person name="Kollar L.M."/>
            <person name="Olsson S."/>
            <person name="Huttunen S."/>
            <person name="Landis J.B."/>
            <person name="Wickett N.J."/>
            <person name="Johnson M.G."/>
            <person name="Rensing S.A."/>
            <person name="Grimwood J."/>
            <person name="Schmutz J."/>
            <person name="Mcdaniel S.F."/>
        </authorList>
    </citation>
    <scope>NUCLEOTIDE SEQUENCE</scope>
    <source>
        <strain evidence="1">R40</strain>
    </source>
</reference>
<name>A0A8T0G7D2_CERPU</name>
<dbReference type="Proteomes" id="UP000822688">
    <property type="component" value="Chromosome 12"/>
</dbReference>
<accession>A0A8T0G7D2</accession>
<gene>
    <name evidence="1" type="ORF">KC19_12G153500</name>
</gene>
<dbReference type="EMBL" id="CM026433">
    <property type="protein sequence ID" value="KAG0555226.1"/>
    <property type="molecule type" value="Genomic_DNA"/>
</dbReference>
<evidence type="ECO:0000313" key="2">
    <source>
        <dbReference type="Proteomes" id="UP000822688"/>
    </source>
</evidence>